<evidence type="ECO:0000313" key="2">
    <source>
        <dbReference type="EMBL" id="KAL1596343.1"/>
    </source>
</evidence>
<proteinExistence type="predicted"/>
<accession>A0ABR3QWE8</accession>
<organism evidence="2 3">
    <name type="scientific">Paraconiothyrium brasiliense</name>
    <dbReference type="NCBI Taxonomy" id="300254"/>
    <lineage>
        <taxon>Eukaryota</taxon>
        <taxon>Fungi</taxon>
        <taxon>Dikarya</taxon>
        <taxon>Ascomycota</taxon>
        <taxon>Pezizomycotina</taxon>
        <taxon>Dothideomycetes</taxon>
        <taxon>Pleosporomycetidae</taxon>
        <taxon>Pleosporales</taxon>
        <taxon>Massarineae</taxon>
        <taxon>Didymosphaeriaceae</taxon>
        <taxon>Paraconiothyrium</taxon>
    </lineage>
</organism>
<keyword evidence="1" id="KW-0732">Signal</keyword>
<sequence length="59" mass="6118">MISTSTIALSTLLGSASAQNFSLDEVDKGLRHGAAGLVKAGFNVHGDQPEPDIPLDQLI</sequence>
<evidence type="ECO:0000256" key="1">
    <source>
        <dbReference type="SAM" id="SignalP"/>
    </source>
</evidence>
<comment type="caution">
    <text evidence="2">The sequence shown here is derived from an EMBL/GenBank/DDBJ whole genome shotgun (WGS) entry which is preliminary data.</text>
</comment>
<dbReference type="Proteomes" id="UP001521785">
    <property type="component" value="Unassembled WGS sequence"/>
</dbReference>
<feature type="signal peptide" evidence="1">
    <location>
        <begin position="1"/>
        <end position="18"/>
    </location>
</feature>
<evidence type="ECO:0000313" key="3">
    <source>
        <dbReference type="Proteomes" id="UP001521785"/>
    </source>
</evidence>
<feature type="chain" id="PRO_5046421083" evidence="1">
    <location>
        <begin position="19"/>
        <end position="59"/>
    </location>
</feature>
<protein>
    <submittedName>
        <fullName evidence="2">Uncharacterized protein</fullName>
    </submittedName>
</protein>
<gene>
    <name evidence="2" type="ORF">SLS60_008988</name>
</gene>
<keyword evidence="3" id="KW-1185">Reference proteome</keyword>
<name>A0ABR3QWE8_9PLEO</name>
<dbReference type="EMBL" id="JAKJXO020000014">
    <property type="protein sequence ID" value="KAL1596343.1"/>
    <property type="molecule type" value="Genomic_DNA"/>
</dbReference>
<reference evidence="2 3" key="1">
    <citation type="submission" date="2024-02" db="EMBL/GenBank/DDBJ databases">
        <title>De novo assembly and annotation of 12 fungi associated with fruit tree decline syndrome in Ontario, Canada.</title>
        <authorList>
            <person name="Sulman M."/>
            <person name="Ellouze W."/>
            <person name="Ilyukhin E."/>
        </authorList>
    </citation>
    <scope>NUCLEOTIDE SEQUENCE [LARGE SCALE GENOMIC DNA]</scope>
    <source>
        <strain evidence="2 3">M42-189</strain>
    </source>
</reference>